<sequence length="173" mass="17822">MLLIKCFHMMMSANSCYDLQWGGLMLFHGLHKLVAGVDGISGMLVAKGLPGFIAYGVLVGEVVAPCLLILGILTRPAALVLAFTMIVAWLMVGIGETGSLDKTGAWAIESLVYFFIGALAIACLGGGAFLGGGKFGPGDEELPDGAALIRPTATLVGPVSVSATGHLCRVARC</sequence>
<evidence type="ECO:0000313" key="9">
    <source>
        <dbReference type="Proteomes" id="UP000345637"/>
    </source>
</evidence>
<proteinExistence type="inferred from homology"/>
<evidence type="ECO:0000313" key="8">
    <source>
        <dbReference type="EMBL" id="VFS82364.1"/>
    </source>
</evidence>
<evidence type="ECO:0000256" key="2">
    <source>
        <dbReference type="ARBA" id="ARBA00006679"/>
    </source>
</evidence>
<dbReference type="InterPro" id="IPR051907">
    <property type="entry name" value="DoxX-like_oxidoreductase"/>
</dbReference>
<dbReference type="GO" id="GO:0005886">
    <property type="term" value="C:plasma membrane"/>
    <property type="evidence" value="ECO:0007669"/>
    <property type="project" value="UniProtKB-SubCell"/>
</dbReference>
<keyword evidence="5 7" id="KW-1133">Transmembrane helix</keyword>
<evidence type="ECO:0000256" key="3">
    <source>
        <dbReference type="ARBA" id="ARBA00022475"/>
    </source>
</evidence>
<accession>A0A485CCW4</accession>
<dbReference type="Proteomes" id="UP000345637">
    <property type="component" value="Unassembled WGS sequence"/>
</dbReference>
<organism evidence="8 9">
    <name type="scientific">Raoultella planticola</name>
    <name type="common">Klebsiella planticola</name>
    <dbReference type="NCBI Taxonomy" id="575"/>
    <lineage>
        <taxon>Bacteria</taxon>
        <taxon>Pseudomonadati</taxon>
        <taxon>Pseudomonadota</taxon>
        <taxon>Gammaproteobacteria</taxon>
        <taxon>Enterobacterales</taxon>
        <taxon>Enterobacteriaceae</taxon>
        <taxon>Klebsiella/Raoultella group</taxon>
        <taxon>Raoultella</taxon>
    </lineage>
</organism>
<dbReference type="AlphaFoldDB" id="A0A485CCW4"/>
<protein>
    <submittedName>
        <fullName evidence="8">DoxX</fullName>
    </submittedName>
</protein>
<keyword evidence="4 7" id="KW-0812">Transmembrane</keyword>
<dbReference type="PANTHER" id="PTHR33452">
    <property type="entry name" value="OXIDOREDUCTASE CATD-RELATED"/>
    <property type="match status" value="1"/>
</dbReference>
<evidence type="ECO:0000256" key="6">
    <source>
        <dbReference type="ARBA" id="ARBA00023136"/>
    </source>
</evidence>
<feature type="transmembrane region" description="Helical" evidence="7">
    <location>
        <begin position="52"/>
        <end position="70"/>
    </location>
</feature>
<name>A0A485CCW4_RAOPL</name>
<reference evidence="8 9" key="1">
    <citation type="submission" date="2019-03" db="EMBL/GenBank/DDBJ databases">
        <authorList>
            <consortium name="Pathogen Informatics"/>
        </authorList>
    </citation>
    <scope>NUCLEOTIDE SEQUENCE [LARGE SCALE GENOMIC DNA]</scope>
    <source>
        <strain evidence="8 9">NCTC12998</strain>
    </source>
</reference>
<evidence type="ECO:0000256" key="1">
    <source>
        <dbReference type="ARBA" id="ARBA00004651"/>
    </source>
</evidence>
<keyword evidence="3" id="KW-1003">Cell membrane</keyword>
<feature type="transmembrane region" description="Helical" evidence="7">
    <location>
        <begin position="77"/>
        <end position="94"/>
    </location>
</feature>
<comment type="similarity">
    <text evidence="2">Belongs to the DoxX family.</text>
</comment>
<gene>
    <name evidence="8" type="ORF">NCTC12998_05612</name>
</gene>
<evidence type="ECO:0000256" key="5">
    <source>
        <dbReference type="ARBA" id="ARBA00022989"/>
    </source>
</evidence>
<dbReference type="InterPro" id="IPR032808">
    <property type="entry name" value="DoxX"/>
</dbReference>
<dbReference type="PANTHER" id="PTHR33452:SF1">
    <property type="entry name" value="INNER MEMBRANE PROTEIN YPHA-RELATED"/>
    <property type="match status" value="1"/>
</dbReference>
<evidence type="ECO:0000256" key="7">
    <source>
        <dbReference type="SAM" id="Phobius"/>
    </source>
</evidence>
<keyword evidence="6 7" id="KW-0472">Membrane</keyword>
<dbReference type="Pfam" id="PF07681">
    <property type="entry name" value="DoxX"/>
    <property type="match status" value="1"/>
</dbReference>
<dbReference type="EMBL" id="CAADJE010000026">
    <property type="protein sequence ID" value="VFS82364.1"/>
    <property type="molecule type" value="Genomic_DNA"/>
</dbReference>
<feature type="transmembrane region" description="Helical" evidence="7">
    <location>
        <begin position="106"/>
        <end position="130"/>
    </location>
</feature>
<evidence type="ECO:0000256" key="4">
    <source>
        <dbReference type="ARBA" id="ARBA00022692"/>
    </source>
</evidence>
<comment type="subcellular location">
    <subcellularLocation>
        <location evidence="1">Cell membrane</location>
        <topology evidence="1">Multi-pass membrane protein</topology>
    </subcellularLocation>
</comment>